<gene>
    <name evidence="1" type="ORF">METH_03105</name>
</gene>
<accession>V9VYP4</accession>
<sequence length="32" mass="3477">MIDLLWQAALPALPARGIFPRNPVENTCNPSA</sequence>
<name>V9VYP4_9RHOB</name>
<dbReference type="EMBL" id="CP006773">
    <property type="protein sequence ID" value="AHD02854.1"/>
    <property type="molecule type" value="Genomic_DNA"/>
</dbReference>
<keyword evidence="2" id="KW-1185">Reference proteome</keyword>
<organism evidence="1 2">
    <name type="scientific">Leisingera methylohalidivorans DSM 14336</name>
    <dbReference type="NCBI Taxonomy" id="999552"/>
    <lineage>
        <taxon>Bacteria</taxon>
        <taxon>Pseudomonadati</taxon>
        <taxon>Pseudomonadota</taxon>
        <taxon>Alphaproteobacteria</taxon>
        <taxon>Rhodobacterales</taxon>
        <taxon>Roseobacteraceae</taxon>
        <taxon>Leisingera</taxon>
    </lineage>
</organism>
<dbReference type="Proteomes" id="UP000018780">
    <property type="component" value="Chromosome"/>
</dbReference>
<dbReference type="AlphaFoldDB" id="V9VYP4"/>
<protein>
    <submittedName>
        <fullName evidence="1">Uncharacterized protein</fullName>
    </submittedName>
</protein>
<dbReference type="HOGENOM" id="CLU_3390075_0_0_5"/>
<evidence type="ECO:0000313" key="2">
    <source>
        <dbReference type="Proteomes" id="UP000018780"/>
    </source>
</evidence>
<dbReference type="STRING" id="999552.METH_03105"/>
<evidence type="ECO:0000313" key="1">
    <source>
        <dbReference type="EMBL" id="AHD02854.1"/>
    </source>
</evidence>
<proteinExistence type="predicted"/>
<reference evidence="1 2" key="1">
    <citation type="submission" date="2013-09" db="EMBL/GenBank/DDBJ databases">
        <authorList>
            <consortium name="DOE Joint Genome Institute"/>
            <person name="Klenk H.-P."/>
            <person name="Huntemann M."/>
            <person name="Han J."/>
            <person name="Chen A."/>
            <person name="Kyrpides N."/>
            <person name="Mavromatis K."/>
            <person name="Markowitz V."/>
            <person name="Palaniappan K."/>
            <person name="Ivanova N."/>
            <person name="Schaumberg A."/>
            <person name="Pati A."/>
            <person name="Liolios K."/>
            <person name="Nordberg H.P."/>
            <person name="Cantor M.N."/>
            <person name="Hua S.X."/>
            <person name="Woyke T."/>
        </authorList>
    </citation>
    <scope>NUCLEOTIDE SEQUENCE [LARGE SCALE GENOMIC DNA]</scope>
    <source>
        <strain evidence="1 2">DSM 14336</strain>
    </source>
</reference>
<dbReference type="KEGG" id="lmd:METH_03105"/>